<dbReference type="InterPro" id="IPR042089">
    <property type="entry name" value="Peptidase_M13_dom_2"/>
</dbReference>
<dbReference type="Pfam" id="PF05649">
    <property type="entry name" value="Peptidase_M13_N"/>
    <property type="match status" value="1"/>
</dbReference>
<feature type="transmembrane region" description="Helical" evidence="8">
    <location>
        <begin position="39"/>
        <end position="60"/>
    </location>
</feature>
<dbReference type="SUPFAM" id="SSF55486">
    <property type="entry name" value="Metalloproteases ('zincins'), catalytic domain"/>
    <property type="match status" value="2"/>
</dbReference>
<dbReference type="PROSITE" id="PS51885">
    <property type="entry name" value="NEPRILYSIN"/>
    <property type="match status" value="1"/>
</dbReference>
<comment type="similarity">
    <text evidence="2">Belongs to the peptidase M13 family.</text>
</comment>
<reference evidence="11" key="1">
    <citation type="journal article" date="2020" name="Cell">
        <title>Large-Scale Comparative Analyses of Tick Genomes Elucidate Their Genetic Diversity and Vector Capacities.</title>
        <authorList>
            <consortium name="Tick Genome and Microbiome Consortium (TIGMIC)"/>
            <person name="Jia N."/>
            <person name="Wang J."/>
            <person name="Shi W."/>
            <person name="Du L."/>
            <person name="Sun Y."/>
            <person name="Zhan W."/>
            <person name="Jiang J.F."/>
            <person name="Wang Q."/>
            <person name="Zhang B."/>
            <person name="Ji P."/>
            <person name="Bell-Sakyi L."/>
            <person name="Cui X.M."/>
            <person name="Yuan T.T."/>
            <person name="Jiang B.G."/>
            <person name="Yang W.F."/>
            <person name="Lam T.T."/>
            <person name="Chang Q.C."/>
            <person name="Ding S.J."/>
            <person name="Wang X.J."/>
            <person name="Zhu J.G."/>
            <person name="Ruan X.D."/>
            <person name="Zhao L."/>
            <person name="Wei J.T."/>
            <person name="Ye R.Z."/>
            <person name="Que T.C."/>
            <person name="Du C.H."/>
            <person name="Zhou Y.H."/>
            <person name="Cheng J.X."/>
            <person name="Dai P.F."/>
            <person name="Guo W.B."/>
            <person name="Han X.H."/>
            <person name="Huang E.J."/>
            <person name="Li L.F."/>
            <person name="Wei W."/>
            <person name="Gao Y.C."/>
            <person name="Liu J.Z."/>
            <person name="Shao H.Z."/>
            <person name="Wang X."/>
            <person name="Wang C.C."/>
            <person name="Yang T.C."/>
            <person name="Huo Q.B."/>
            <person name="Li W."/>
            <person name="Chen H.Y."/>
            <person name="Chen S.E."/>
            <person name="Zhou L.G."/>
            <person name="Ni X.B."/>
            <person name="Tian J.H."/>
            <person name="Sheng Y."/>
            <person name="Liu T."/>
            <person name="Pan Y.S."/>
            <person name="Xia L.Y."/>
            <person name="Li J."/>
            <person name="Zhao F."/>
            <person name="Cao W.C."/>
        </authorList>
    </citation>
    <scope>NUCLEOTIDE SEQUENCE</scope>
    <source>
        <strain evidence="11">Rmic-2018</strain>
    </source>
</reference>
<evidence type="ECO:0000256" key="5">
    <source>
        <dbReference type="ARBA" id="ARBA00022801"/>
    </source>
</evidence>
<dbReference type="InterPro" id="IPR018497">
    <property type="entry name" value="Peptidase_M13_C"/>
</dbReference>
<dbReference type="AlphaFoldDB" id="A0A9J6DET5"/>
<sequence length="887" mass="99336">MWTDDMADEIVSTDNLHQRQSVHVTGAPSLTQRFLSSKLSILLLAAIAVLFSGVLPFVAFRAAILSSSRALYAASAMTSRLARNTSSSANKQAEDAVTAFDVLMAHSHDHAHARPHRHAIKRVTVSEKAHIDRAHQPPHTQRHHAAVVHDKLLPQVMEHPHPCDSAACQREALNISEQLDESVSPCDDFYTHVCGRWTQRVAVPNGSARVSVDTLTQDYLTDLVDGAFRRYSEELERVADLYNECRSHKSGDFERPLFDELVRGFGNVSWYLSIRTMASRLHNSVWPLFRDVGDTKISASIGAFYRTVNEPALFSIKPTTDSDFPNETLVSIGLPTLVMGSFTRHFSPGDDYSYVSDAMDMILGQSNLTNGIKVNVLNVELTLARAIGTTVPEAPQLVQVQELPSTGKLKWDALFRAMMGENDMNFSSVYVSVDSMRYLYALQEALQELHDVEIMAYLGFRTKLVLAPLLRDNESLSLLGALSVSPFPEWHPPLSRPHYCVRFFEKFEPALSLYAARDDIGRSLRQLRAVSLVDALKKALFEEMATLFPKPFLNHVARILRSAKWTTLMPDWTHTAQLRAKYVDYFYAKAGRVPVHKQFALLIKRKNANQYQRYLTGIFFDATWTGGLLRTSATVGEDRVDVPPGAFDFFRADADEPSLVPLQMARLGPRVAPNVYRFVFTKVEYPSSSSYALSTVDYNGKVLTTASVTVNSSEEAEEAAIASGLFIPNITMIALDFFYHTGHQKSWALLDDARSCVWNQFSTNFAPQEDSASNMSLRSEPAGWSLLAHVLAAAPSYRAFLATLDGDLYLRGLERYSSEKLYFVYYALSSCENNDPRFLDRLLEDGDEPPAWHAVNGALRNFRAFADAFNCSVGSFMNPEEKCTWSF</sequence>
<evidence type="ECO:0000256" key="4">
    <source>
        <dbReference type="ARBA" id="ARBA00022723"/>
    </source>
</evidence>
<keyword evidence="12" id="KW-1185">Reference proteome</keyword>
<evidence type="ECO:0000256" key="1">
    <source>
        <dbReference type="ARBA" id="ARBA00001947"/>
    </source>
</evidence>
<keyword evidence="5" id="KW-0378">Hydrolase</keyword>
<dbReference type="InterPro" id="IPR008753">
    <property type="entry name" value="Peptidase_M13_N"/>
</dbReference>
<dbReference type="EMBL" id="JABSTU010000009">
    <property type="protein sequence ID" value="KAH8020652.1"/>
    <property type="molecule type" value="Genomic_DNA"/>
</dbReference>
<reference evidence="11" key="2">
    <citation type="submission" date="2021-09" db="EMBL/GenBank/DDBJ databases">
        <authorList>
            <person name="Jia N."/>
            <person name="Wang J."/>
            <person name="Shi W."/>
            <person name="Du L."/>
            <person name="Sun Y."/>
            <person name="Zhan W."/>
            <person name="Jiang J."/>
            <person name="Wang Q."/>
            <person name="Zhang B."/>
            <person name="Ji P."/>
            <person name="Sakyi L.B."/>
            <person name="Cui X."/>
            <person name="Yuan T."/>
            <person name="Jiang B."/>
            <person name="Yang W."/>
            <person name="Lam T.T.-Y."/>
            <person name="Chang Q."/>
            <person name="Ding S."/>
            <person name="Wang X."/>
            <person name="Zhu J."/>
            <person name="Ruan X."/>
            <person name="Zhao L."/>
            <person name="Wei J."/>
            <person name="Que T."/>
            <person name="Du C."/>
            <person name="Cheng J."/>
            <person name="Dai P."/>
            <person name="Han X."/>
            <person name="Huang E."/>
            <person name="Gao Y."/>
            <person name="Liu J."/>
            <person name="Shao H."/>
            <person name="Ye R."/>
            <person name="Li L."/>
            <person name="Wei W."/>
            <person name="Wang X."/>
            <person name="Wang C."/>
            <person name="Huo Q."/>
            <person name="Li W."/>
            <person name="Guo W."/>
            <person name="Chen H."/>
            <person name="Chen S."/>
            <person name="Zhou L."/>
            <person name="Zhou L."/>
            <person name="Ni X."/>
            <person name="Tian J."/>
            <person name="Zhou Y."/>
            <person name="Sheng Y."/>
            <person name="Liu T."/>
            <person name="Pan Y."/>
            <person name="Xia L."/>
            <person name="Li J."/>
            <person name="Zhao F."/>
            <person name="Cao W."/>
        </authorList>
    </citation>
    <scope>NUCLEOTIDE SEQUENCE</scope>
    <source>
        <strain evidence="11">Rmic-2018</strain>
        <tissue evidence="11">Larvae</tissue>
    </source>
</reference>
<keyword evidence="7" id="KW-0482">Metalloprotease</keyword>
<dbReference type="GO" id="GO:0005886">
    <property type="term" value="C:plasma membrane"/>
    <property type="evidence" value="ECO:0007669"/>
    <property type="project" value="TreeGrafter"/>
</dbReference>
<organism evidence="11 12">
    <name type="scientific">Rhipicephalus microplus</name>
    <name type="common">Cattle tick</name>
    <name type="synonym">Boophilus microplus</name>
    <dbReference type="NCBI Taxonomy" id="6941"/>
    <lineage>
        <taxon>Eukaryota</taxon>
        <taxon>Metazoa</taxon>
        <taxon>Ecdysozoa</taxon>
        <taxon>Arthropoda</taxon>
        <taxon>Chelicerata</taxon>
        <taxon>Arachnida</taxon>
        <taxon>Acari</taxon>
        <taxon>Parasitiformes</taxon>
        <taxon>Ixodida</taxon>
        <taxon>Ixodoidea</taxon>
        <taxon>Ixodidae</taxon>
        <taxon>Rhipicephalinae</taxon>
        <taxon>Rhipicephalus</taxon>
        <taxon>Boophilus</taxon>
    </lineage>
</organism>
<evidence type="ECO:0000256" key="7">
    <source>
        <dbReference type="ARBA" id="ARBA00023049"/>
    </source>
</evidence>
<evidence type="ECO:0000259" key="9">
    <source>
        <dbReference type="Pfam" id="PF01431"/>
    </source>
</evidence>
<gene>
    <name evidence="11" type="ORF">HPB51_002601</name>
</gene>
<dbReference type="InterPro" id="IPR024079">
    <property type="entry name" value="MetalloPept_cat_dom_sf"/>
</dbReference>
<dbReference type="GO" id="GO:0004222">
    <property type="term" value="F:metalloendopeptidase activity"/>
    <property type="evidence" value="ECO:0007669"/>
    <property type="project" value="InterPro"/>
</dbReference>
<proteinExistence type="inferred from homology"/>
<dbReference type="GO" id="GO:0046872">
    <property type="term" value="F:metal ion binding"/>
    <property type="evidence" value="ECO:0007669"/>
    <property type="project" value="UniProtKB-KW"/>
</dbReference>
<evidence type="ECO:0000313" key="12">
    <source>
        <dbReference type="Proteomes" id="UP000821866"/>
    </source>
</evidence>
<protein>
    <recommendedName>
        <fullName evidence="13">M13 family peptidase</fullName>
    </recommendedName>
</protein>
<feature type="domain" description="Peptidase M13 N-terminal" evidence="10">
    <location>
        <begin position="185"/>
        <end position="543"/>
    </location>
</feature>
<dbReference type="Proteomes" id="UP000821866">
    <property type="component" value="Chromosome 7"/>
</dbReference>
<keyword evidence="3" id="KW-0645">Protease</keyword>
<evidence type="ECO:0000256" key="3">
    <source>
        <dbReference type="ARBA" id="ARBA00022670"/>
    </source>
</evidence>
<dbReference type="Pfam" id="PF01431">
    <property type="entry name" value="Peptidase_M13"/>
    <property type="match status" value="1"/>
</dbReference>
<evidence type="ECO:0000313" key="11">
    <source>
        <dbReference type="EMBL" id="KAH8020652.1"/>
    </source>
</evidence>
<keyword evidence="8" id="KW-0812">Transmembrane</keyword>
<keyword evidence="6" id="KW-0862">Zinc</keyword>
<name>A0A9J6DET5_RHIMP</name>
<dbReference type="GO" id="GO:0016485">
    <property type="term" value="P:protein processing"/>
    <property type="evidence" value="ECO:0007669"/>
    <property type="project" value="TreeGrafter"/>
</dbReference>
<dbReference type="Gene3D" id="1.10.1380.10">
    <property type="entry name" value="Neutral endopeptidase , domain2"/>
    <property type="match status" value="1"/>
</dbReference>
<evidence type="ECO:0000259" key="10">
    <source>
        <dbReference type="Pfam" id="PF05649"/>
    </source>
</evidence>
<dbReference type="InterPro" id="IPR000718">
    <property type="entry name" value="Peptidase_M13"/>
</dbReference>
<evidence type="ECO:0000256" key="6">
    <source>
        <dbReference type="ARBA" id="ARBA00022833"/>
    </source>
</evidence>
<evidence type="ECO:0008006" key="13">
    <source>
        <dbReference type="Google" id="ProtNLM"/>
    </source>
</evidence>
<dbReference type="VEuPathDB" id="VectorBase:LOC119185557"/>
<evidence type="ECO:0000256" key="2">
    <source>
        <dbReference type="ARBA" id="ARBA00007357"/>
    </source>
</evidence>
<feature type="domain" description="Peptidase M13 C-terminal" evidence="9">
    <location>
        <begin position="750"/>
        <end position="884"/>
    </location>
</feature>
<evidence type="ECO:0000256" key="8">
    <source>
        <dbReference type="SAM" id="Phobius"/>
    </source>
</evidence>
<keyword evidence="8" id="KW-0472">Membrane</keyword>
<dbReference type="PANTHER" id="PTHR11733:SF241">
    <property type="entry name" value="GH26575P-RELATED"/>
    <property type="match status" value="1"/>
</dbReference>
<keyword evidence="4" id="KW-0479">Metal-binding</keyword>
<dbReference type="PANTHER" id="PTHR11733">
    <property type="entry name" value="ZINC METALLOPROTEASE FAMILY M13 NEPRILYSIN-RELATED"/>
    <property type="match status" value="1"/>
</dbReference>
<dbReference type="Gene3D" id="3.40.390.10">
    <property type="entry name" value="Collagenase (Catalytic Domain)"/>
    <property type="match status" value="2"/>
</dbReference>
<comment type="caution">
    <text evidence="11">The sequence shown here is derived from an EMBL/GenBank/DDBJ whole genome shotgun (WGS) entry which is preliminary data.</text>
</comment>
<comment type="cofactor">
    <cofactor evidence="1">
        <name>Zn(2+)</name>
        <dbReference type="ChEBI" id="CHEBI:29105"/>
    </cofactor>
</comment>
<accession>A0A9J6DET5</accession>
<keyword evidence="8" id="KW-1133">Transmembrane helix</keyword>